<gene>
    <name evidence="1" type="ORF">S01H1_06648</name>
</gene>
<proteinExistence type="predicted"/>
<evidence type="ECO:0008006" key="2">
    <source>
        <dbReference type="Google" id="ProtNLM"/>
    </source>
</evidence>
<dbReference type="EMBL" id="BARS01003431">
    <property type="protein sequence ID" value="GAF82710.1"/>
    <property type="molecule type" value="Genomic_DNA"/>
</dbReference>
<evidence type="ECO:0000313" key="1">
    <source>
        <dbReference type="EMBL" id="GAF82710.1"/>
    </source>
</evidence>
<comment type="caution">
    <text evidence="1">The sequence shown here is derived from an EMBL/GenBank/DDBJ whole genome shotgun (WGS) entry which is preliminary data.</text>
</comment>
<sequence>MENSPNNHLINSQLVNSYNDIAIQNAIVSQHTLFPYHFVKNGAELNELGQRDIAALTSHFIKHPGHLNIRRHNITADLYEARVNMVHERLHEAGIEMERISISDDMPGGSGIASERVLIILEQESEGVSTATSTTFSSGGN</sequence>
<name>X0U2L9_9ZZZZ</name>
<dbReference type="AlphaFoldDB" id="X0U2L9"/>
<protein>
    <recommendedName>
        <fullName evidence="2">OmpA-like domain-containing protein</fullName>
    </recommendedName>
</protein>
<organism evidence="1">
    <name type="scientific">marine sediment metagenome</name>
    <dbReference type="NCBI Taxonomy" id="412755"/>
    <lineage>
        <taxon>unclassified sequences</taxon>
        <taxon>metagenomes</taxon>
        <taxon>ecological metagenomes</taxon>
    </lineage>
</organism>
<accession>X0U2L9</accession>
<reference evidence="1" key="1">
    <citation type="journal article" date="2014" name="Front. Microbiol.">
        <title>High frequency of phylogenetically diverse reductive dehalogenase-homologous genes in deep subseafloor sedimentary metagenomes.</title>
        <authorList>
            <person name="Kawai M."/>
            <person name="Futagami T."/>
            <person name="Toyoda A."/>
            <person name="Takaki Y."/>
            <person name="Nishi S."/>
            <person name="Hori S."/>
            <person name="Arai W."/>
            <person name="Tsubouchi T."/>
            <person name="Morono Y."/>
            <person name="Uchiyama I."/>
            <person name="Ito T."/>
            <person name="Fujiyama A."/>
            <person name="Inagaki F."/>
            <person name="Takami H."/>
        </authorList>
    </citation>
    <scope>NUCLEOTIDE SEQUENCE</scope>
    <source>
        <strain evidence="1">Expedition CK06-06</strain>
    </source>
</reference>